<accession>A0A1Y2H9N1</accession>
<proteinExistence type="predicted"/>
<reference evidence="1 2" key="1">
    <citation type="submission" date="2016-07" db="EMBL/GenBank/DDBJ databases">
        <title>Pervasive Adenine N6-methylation of Active Genes in Fungi.</title>
        <authorList>
            <consortium name="DOE Joint Genome Institute"/>
            <person name="Mondo S.J."/>
            <person name="Dannebaum R.O."/>
            <person name="Kuo R.C."/>
            <person name="Labutti K."/>
            <person name="Haridas S."/>
            <person name="Kuo A."/>
            <person name="Salamov A."/>
            <person name="Ahrendt S.R."/>
            <person name="Lipzen A."/>
            <person name="Sullivan W."/>
            <person name="Andreopoulos W.B."/>
            <person name="Clum A."/>
            <person name="Lindquist E."/>
            <person name="Daum C."/>
            <person name="Ramamoorthy G.K."/>
            <person name="Gryganskyi A."/>
            <person name="Culley D."/>
            <person name="Magnuson J.K."/>
            <person name="James T.Y."/>
            <person name="O'Malley M.A."/>
            <person name="Stajich J.E."/>
            <person name="Spatafora J.W."/>
            <person name="Visel A."/>
            <person name="Grigoriev I.V."/>
        </authorList>
    </citation>
    <scope>NUCLEOTIDE SEQUENCE [LARGE SCALE GENOMIC DNA]</scope>
    <source>
        <strain evidence="1 2">PL171</strain>
    </source>
</reference>
<dbReference type="AlphaFoldDB" id="A0A1Y2H9N1"/>
<gene>
    <name evidence="1" type="ORF">BCR44DRAFT_1444090</name>
</gene>
<dbReference type="Proteomes" id="UP000193411">
    <property type="component" value="Unassembled WGS sequence"/>
</dbReference>
<comment type="caution">
    <text evidence="1">The sequence shown here is derived from an EMBL/GenBank/DDBJ whole genome shotgun (WGS) entry which is preliminary data.</text>
</comment>
<organism evidence="1 2">
    <name type="scientific">Catenaria anguillulae PL171</name>
    <dbReference type="NCBI Taxonomy" id="765915"/>
    <lineage>
        <taxon>Eukaryota</taxon>
        <taxon>Fungi</taxon>
        <taxon>Fungi incertae sedis</taxon>
        <taxon>Blastocladiomycota</taxon>
        <taxon>Blastocladiomycetes</taxon>
        <taxon>Blastocladiales</taxon>
        <taxon>Catenariaceae</taxon>
        <taxon>Catenaria</taxon>
    </lineage>
</organism>
<name>A0A1Y2H9N1_9FUNG</name>
<protein>
    <submittedName>
        <fullName evidence="1">Uncharacterized protein</fullName>
    </submittedName>
</protein>
<evidence type="ECO:0000313" key="1">
    <source>
        <dbReference type="EMBL" id="ORZ30641.1"/>
    </source>
</evidence>
<evidence type="ECO:0000313" key="2">
    <source>
        <dbReference type="Proteomes" id="UP000193411"/>
    </source>
</evidence>
<sequence length="191" mass="21702">MAMLMAIKKLHHLVFRRRGCHLSDSVAACGMVNQPHHQLQMPTLLRWVTGYQAPAFRAPLFTVPALLHNPAPHGSTMSWHRKRDATTAALRTTLRTELQKYPECRDAVNASAASGPEAAFALAVDWHERHRDQFPIVYGLFRDFAAFEVTSTAEVYDDILARLRATQETYTWIRLANQVHYRLGREVLVAV</sequence>
<feature type="non-terminal residue" evidence="1">
    <location>
        <position position="191"/>
    </location>
</feature>
<dbReference type="EMBL" id="MCFL01000077">
    <property type="protein sequence ID" value="ORZ30641.1"/>
    <property type="molecule type" value="Genomic_DNA"/>
</dbReference>
<keyword evidence="2" id="KW-1185">Reference proteome</keyword>